<name>A0A8T5GG05_9ARCH</name>
<keyword evidence="1" id="KW-1133">Transmembrane helix</keyword>
<accession>A0A8T5GG05</accession>
<evidence type="ECO:0000313" key="3">
    <source>
        <dbReference type="Proteomes" id="UP000722459"/>
    </source>
</evidence>
<comment type="caution">
    <text evidence="2">The sequence shown here is derived from an EMBL/GenBank/DDBJ whole genome shotgun (WGS) entry which is preliminary data.</text>
</comment>
<dbReference type="Proteomes" id="UP000722459">
    <property type="component" value="Unassembled WGS sequence"/>
</dbReference>
<keyword evidence="1" id="KW-0472">Membrane</keyword>
<feature type="transmembrane region" description="Helical" evidence="1">
    <location>
        <begin position="398"/>
        <end position="416"/>
    </location>
</feature>
<proteinExistence type="predicted"/>
<evidence type="ECO:0000313" key="2">
    <source>
        <dbReference type="EMBL" id="MBT4870648.1"/>
    </source>
</evidence>
<protein>
    <submittedName>
        <fullName evidence="2">Uncharacterized protein</fullName>
    </submittedName>
</protein>
<dbReference type="EMBL" id="JABJNZ010000048">
    <property type="protein sequence ID" value="MBT4870648.1"/>
    <property type="molecule type" value="Genomic_DNA"/>
</dbReference>
<evidence type="ECO:0000256" key="1">
    <source>
        <dbReference type="SAM" id="Phobius"/>
    </source>
</evidence>
<keyword evidence="1" id="KW-0812">Transmembrane</keyword>
<reference evidence="2" key="1">
    <citation type="journal article" date="2021" name="ISME J.">
        <title>Mercury methylation by metabolically versatile and cosmopolitan marine bacteria.</title>
        <authorList>
            <person name="Lin H."/>
            <person name="Ascher D.B."/>
            <person name="Myung Y."/>
            <person name="Lamborg C.H."/>
            <person name="Hallam S.J."/>
            <person name="Gionfriddo C.M."/>
            <person name="Holt K.E."/>
            <person name="Moreau J.W."/>
        </authorList>
    </citation>
    <scope>NUCLEOTIDE SEQUENCE</scope>
    <source>
        <strain evidence="2">SI075_bin30</strain>
    </source>
</reference>
<gene>
    <name evidence="2" type="ORF">HON47_03685</name>
</gene>
<dbReference type="AlphaFoldDB" id="A0A8T5GG05"/>
<sequence length="441" mass="50252">MKKILLLLTLILIASFTIALSQTDVTNIVSKQNNYLLDSENAVVYKPAVTISYQREDYWVVAGIQDSTVTVYIPINNDTGELATGEIEKRKLIETEIVLSKIYQLKNSSYGTSWPFSHSMNSSFYDYQRVFGDMILKTVNVQTELEAITGAESLALKADNIQASFEELGEDSEVIAELIDEARLFEEKYFAQPDTNQTSDYEKYFNDYFETIDIYKSNYYSVEAAVTELKSEIASFQGDMESTQKEFFFNSLGMPVETEGLKSFFGQMDQMKTIIESVFNEGKNVEAFVGNLETRKAKNEAWKVLFAPSEKLSSITPSYQISNLEDAATLILSSENISYWKEQDSVDALQTNWTQAEMRYEKGDYAKSKNFGEKAVKNAEDILEGSFIDVETANSQELIFQIVIVLIVIFVGVFIFEKVIRKKKGKEEGYGEYEEYKPQEY</sequence>
<organism evidence="2 3">
    <name type="scientific">Candidatus Iainarchaeum sp</name>
    <dbReference type="NCBI Taxonomy" id="3101447"/>
    <lineage>
        <taxon>Archaea</taxon>
        <taxon>Candidatus Iainarchaeota</taxon>
        <taxon>Candidatus Iainarchaeia</taxon>
        <taxon>Candidatus Iainarchaeales</taxon>
        <taxon>Candidatus Iainarchaeaceae</taxon>
        <taxon>Candidatus Iainarchaeum</taxon>
    </lineage>
</organism>